<feature type="domain" description="Major facilitator superfamily (MFS) profile" evidence="6">
    <location>
        <begin position="1"/>
        <end position="443"/>
    </location>
</feature>
<dbReference type="AlphaFoldDB" id="A0A9W8K499"/>
<evidence type="ECO:0000313" key="8">
    <source>
        <dbReference type="Proteomes" id="UP001148786"/>
    </source>
</evidence>
<dbReference type="PROSITE" id="PS50850">
    <property type="entry name" value="MFS"/>
    <property type="match status" value="1"/>
</dbReference>
<dbReference type="GO" id="GO:0022857">
    <property type="term" value="F:transmembrane transporter activity"/>
    <property type="evidence" value="ECO:0007669"/>
    <property type="project" value="InterPro"/>
</dbReference>
<feature type="transmembrane region" description="Helical" evidence="5">
    <location>
        <begin position="184"/>
        <end position="201"/>
    </location>
</feature>
<dbReference type="InterPro" id="IPR011701">
    <property type="entry name" value="MFS"/>
</dbReference>
<keyword evidence="4 5" id="KW-0472">Membrane</keyword>
<feature type="transmembrane region" description="Helical" evidence="5">
    <location>
        <begin position="242"/>
        <end position="265"/>
    </location>
</feature>
<evidence type="ECO:0000256" key="4">
    <source>
        <dbReference type="ARBA" id="ARBA00023136"/>
    </source>
</evidence>
<feature type="transmembrane region" description="Helical" evidence="5">
    <location>
        <begin position="418"/>
        <end position="439"/>
    </location>
</feature>
<feature type="transmembrane region" description="Helical" evidence="5">
    <location>
        <begin position="391"/>
        <end position="412"/>
    </location>
</feature>
<name>A0A9W8K499_9AGAR</name>
<sequence length="459" mass="49244">MTTDSEQVPLLRPARHEEVYKRFSPAKKRVIVAIASLTGLLPRTFVPSIPQIAKELNSTGAVVSLAVSLSVFAASLGALLGASYSSFYGRKPVYLIATPLLFLGSLGVASAQTIPQLMVWRFIQAIGASPGLAVGAGVIGDIYKLEERGQAMGIFFSAKLLGPALAPLAGGLAAHYFSWRLMQLGLGIAGLVMFFCILLFFPETYHPGERGVEKADPASLPSWRPILINPLQPLCLLRSPNLLAVTIARFTALITDYVLLTPLAYTIGARYGITNEALIGACFLPAGLGNMIGAPLAGRMSDQLVIRYQKARGGVWYPEDRLRATILGALFFVPLSVLFSGLLTEYIPGRVGLVLNLICLFMNGIGVDFVLSPSAVYVVDVMHSRSAEAMAANNGFRSIIMSIAIAFILPMVEKYGVAVTNTIAATLSWIGFGFLWMTIAYGARLRAMVDVGFSTSEDN</sequence>
<evidence type="ECO:0000313" key="7">
    <source>
        <dbReference type="EMBL" id="KAJ3511710.1"/>
    </source>
</evidence>
<evidence type="ECO:0000256" key="3">
    <source>
        <dbReference type="ARBA" id="ARBA00022989"/>
    </source>
</evidence>
<dbReference type="PANTHER" id="PTHR23502:SF64">
    <property type="entry name" value="TRANSPORTER, PUTATIVE (AFU_ORTHOLOGUE AFUA_3G11760)-RELATED"/>
    <property type="match status" value="1"/>
</dbReference>
<proteinExistence type="predicted"/>
<dbReference type="GO" id="GO:0005886">
    <property type="term" value="C:plasma membrane"/>
    <property type="evidence" value="ECO:0007669"/>
    <property type="project" value="TreeGrafter"/>
</dbReference>
<feature type="transmembrane region" description="Helical" evidence="5">
    <location>
        <begin position="61"/>
        <end position="81"/>
    </location>
</feature>
<gene>
    <name evidence="7" type="ORF">NLJ89_g3940</name>
</gene>
<dbReference type="SUPFAM" id="SSF103473">
    <property type="entry name" value="MFS general substrate transporter"/>
    <property type="match status" value="1"/>
</dbReference>
<accession>A0A9W8K499</accession>
<feature type="transmembrane region" description="Helical" evidence="5">
    <location>
        <begin position="93"/>
        <end position="112"/>
    </location>
</feature>
<feature type="transmembrane region" description="Helical" evidence="5">
    <location>
        <begin position="277"/>
        <end position="297"/>
    </location>
</feature>
<dbReference type="PANTHER" id="PTHR23502">
    <property type="entry name" value="MAJOR FACILITATOR SUPERFAMILY"/>
    <property type="match status" value="1"/>
</dbReference>
<dbReference type="InterPro" id="IPR020846">
    <property type="entry name" value="MFS_dom"/>
</dbReference>
<protein>
    <recommendedName>
        <fullName evidence="6">Major facilitator superfamily (MFS) profile domain-containing protein</fullName>
    </recommendedName>
</protein>
<dbReference type="EMBL" id="JANKHO010000309">
    <property type="protein sequence ID" value="KAJ3511710.1"/>
    <property type="molecule type" value="Genomic_DNA"/>
</dbReference>
<comment type="caution">
    <text evidence="7">The sequence shown here is derived from an EMBL/GenBank/DDBJ whole genome shotgun (WGS) entry which is preliminary data.</text>
</comment>
<comment type="subcellular location">
    <subcellularLocation>
        <location evidence="1">Membrane</location>
        <topology evidence="1">Multi-pass membrane protein</topology>
    </subcellularLocation>
</comment>
<dbReference type="Proteomes" id="UP001148786">
    <property type="component" value="Unassembled WGS sequence"/>
</dbReference>
<evidence type="ECO:0000256" key="1">
    <source>
        <dbReference type="ARBA" id="ARBA00004141"/>
    </source>
</evidence>
<evidence type="ECO:0000256" key="2">
    <source>
        <dbReference type="ARBA" id="ARBA00022692"/>
    </source>
</evidence>
<keyword evidence="3 5" id="KW-1133">Transmembrane helix</keyword>
<dbReference type="Pfam" id="PF07690">
    <property type="entry name" value="MFS_1"/>
    <property type="match status" value="1"/>
</dbReference>
<feature type="transmembrane region" description="Helical" evidence="5">
    <location>
        <begin position="326"/>
        <end position="347"/>
    </location>
</feature>
<evidence type="ECO:0000259" key="6">
    <source>
        <dbReference type="PROSITE" id="PS50850"/>
    </source>
</evidence>
<dbReference type="OrthoDB" id="3066029at2759"/>
<keyword evidence="8" id="KW-1185">Reference proteome</keyword>
<dbReference type="Gene3D" id="1.20.1250.20">
    <property type="entry name" value="MFS general substrate transporter like domains"/>
    <property type="match status" value="1"/>
</dbReference>
<feature type="transmembrane region" description="Helical" evidence="5">
    <location>
        <begin position="30"/>
        <end position="49"/>
    </location>
</feature>
<feature type="transmembrane region" description="Helical" evidence="5">
    <location>
        <begin position="353"/>
        <end position="379"/>
    </location>
</feature>
<dbReference type="InterPro" id="IPR036259">
    <property type="entry name" value="MFS_trans_sf"/>
</dbReference>
<feature type="transmembrane region" description="Helical" evidence="5">
    <location>
        <begin position="160"/>
        <end position="178"/>
    </location>
</feature>
<feature type="transmembrane region" description="Helical" evidence="5">
    <location>
        <begin position="118"/>
        <end position="139"/>
    </location>
</feature>
<evidence type="ECO:0000256" key="5">
    <source>
        <dbReference type="SAM" id="Phobius"/>
    </source>
</evidence>
<reference evidence="7" key="1">
    <citation type="submission" date="2022-07" db="EMBL/GenBank/DDBJ databases">
        <title>Genome Sequence of Agrocybe chaxingu.</title>
        <authorList>
            <person name="Buettner E."/>
        </authorList>
    </citation>
    <scope>NUCLEOTIDE SEQUENCE</scope>
    <source>
        <strain evidence="7">MP-N11</strain>
    </source>
</reference>
<keyword evidence="2 5" id="KW-0812">Transmembrane</keyword>
<organism evidence="7 8">
    <name type="scientific">Agrocybe chaxingu</name>
    <dbReference type="NCBI Taxonomy" id="84603"/>
    <lineage>
        <taxon>Eukaryota</taxon>
        <taxon>Fungi</taxon>
        <taxon>Dikarya</taxon>
        <taxon>Basidiomycota</taxon>
        <taxon>Agaricomycotina</taxon>
        <taxon>Agaricomycetes</taxon>
        <taxon>Agaricomycetidae</taxon>
        <taxon>Agaricales</taxon>
        <taxon>Agaricineae</taxon>
        <taxon>Strophariaceae</taxon>
        <taxon>Agrocybe</taxon>
    </lineage>
</organism>